<dbReference type="EMBL" id="FNJQ01000011">
    <property type="protein sequence ID" value="SDP26743.1"/>
    <property type="molecule type" value="Genomic_DNA"/>
</dbReference>
<dbReference type="GO" id="GO:0009288">
    <property type="term" value="C:bacterial-type flagellum"/>
    <property type="evidence" value="ECO:0007669"/>
    <property type="project" value="UniProtKB-SubCell"/>
</dbReference>
<protein>
    <submittedName>
        <fullName evidence="5">Flagellin C-terminal helical region</fullName>
    </submittedName>
</protein>
<gene>
    <name evidence="5" type="ORF">SAMN05216366_11155</name>
</gene>
<name>A0A1H0RB01_SELRU</name>
<evidence type="ECO:0000256" key="3">
    <source>
        <dbReference type="ARBA" id="ARBA00023143"/>
    </source>
</evidence>
<proteinExistence type="inferred from homology"/>
<dbReference type="Proteomes" id="UP000182412">
    <property type="component" value="Unassembled WGS sequence"/>
</dbReference>
<dbReference type="InterPro" id="IPR046358">
    <property type="entry name" value="Flagellin_C"/>
</dbReference>
<dbReference type="InterPro" id="IPR042187">
    <property type="entry name" value="Flagellin_C_sub2"/>
</dbReference>
<dbReference type="PANTHER" id="PTHR42792">
    <property type="entry name" value="FLAGELLIN"/>
    <property type="match status" value="1"/>
</dbReference>
<sequence>MIIHYGPKQNQHLRVYINNMHTKAMGLNDVVIDPMEKAREAMGKLDEALDYALNEITRMGAYQKKLQYTIDNNTTAEENVTSAESVIRDADMAQSMMNYVKDNILTQTSQAMLAQANQNRGAVLRLLQ</sequence>
<dbReference type="SUPFAM" id="SSF64518">
    <property type="entry name" value="Phase 1 flagellin"/>
    <property type="match status" value="1"/>
</dbReference>
<evidence type="ECO:0000256" key="2">
    <source>
        <dbReference type="ARBA" id="ARBA00005709"/>
    </source>
</evidence>
<organism evidence="5 6">
    <name type="scientific">Selenomonas ruminantium</name>
    <dbReference type="NCBI Taxonomy" id="971"/>
    <lineage>
        <taxon>Bacteria</taxon>
        <taxon>Bacillati</taxon>
        <taxon>Bacillota</taxon>
        <taxon>Negativicutes</taxon>
        <taxon>Selenomonadales</taxon>
        <taxon>Selenomonadaceae</taxon>
        <taxon>Selenomonas</taxon>
    </lineage>
</organism>
<comment type="subcellular location">
    <subcellularLocation>
        <location evidence="1">Bacterial flagellum</location>
    </subcellularLocation>
</comment>
<keyword evidence="5" id="KW-0282">Flagellum</keyword>
<dbReference type="InterPro" id="IPR001492">
    <property type="entry name" value="Flagellin"/>
</dbReference>
<comment type="similarity">
    <text evidence="2">Belongs to the bacterial flagellin family.</text>
</comment>
<reference evidence="5 6" key="1">
    <citation type="submission" date="2016-10" db="EMBL/GenBank/DDBJ databases">
        <authorList>
            <person name="de Groot N.N."/>
        </authorList>
    </citation>
    <scope>NUCLEOTIDE SEQUENCE [LARGE SCALE GENOMIC DNA]</scope>
    <source>
        <strain evidence="5 6">S137</strain>
    </source>
</reference>
<evidence type="ECO:0000259" key="4">
    <source>
        <dbReference type="Pfam" id="PF00700"/>
    </source>
</evidence>
<keyword evidence="5" id="KW-0966">Cell projection</keyword>
<keyword evidence="5" id="KW-0969">Cilium</keyword>
<dbReference type="PANTHER" id="PTHR42792:SF2">
    <property type="entry name" value="FLAGELLIN"/>
    <property type="match status" value="1"/>
</dbReference>
<evidence type="ECO:0000256" key="1">
    <source>
        <dbReference type="ARBA" id="ARBA00004365"/>
    </source>
</evidence>
<dbReference type="GO" id="GO:0005198">
    <property type="term" value="F:structural molecule activity"/>
    <property type="evidence" value="ECO:0007669"/>
    <property type="project" value="InterPro"/>
</dbReference>
<evidence type="ECO:0000313" key="5">
    <source>
        <dbReference type="EMBL" id="SDP26743.1"/>
    </source>
</evidence>
<dbReference type="AlphaFoldDB" id="A0A1H0RB01"/>
<dbReference type="Gene3D" id="6.10.10.10">
    <property type="entry name" value="Flagellar export chaperone, C-terminal domain"/>
    <property type="match status" value="1"/>
</dbReference>
<dbReference type="Gene3D" id="1.20.1330.10">
    <property type="entry name" value="f41 fragment of flagellin, N-terminal domain"/>
    <property type="match status" value="1"/>
</dbReference>
<evidence type="ECO:0000313" key="6">
    <source>
        <dbReference type="Proteomes" id="UP000182412"/>
    </source>
</evidence>
<keyword evidence="3" id="KW-0975">Bacterial flagellum</keyword>
<accession>A0A1H0RB01</accession>
<feature type="domain" description="Flagellin C-terminal" evidence="4">
    <location>
        <begin position="43"/>
        <end position="127"/>
    </location>
</feature>
<dbReference type="Pfam" id="PF00700">
    <property type="entry name" value="Flagellin_C"/>
    <property type="match status" value="1"/>
</dbReference>